<feature type="active site" evidence="12">
    <location>
        <position position="115"/>
    </location>
</feature>
<evidence type="ECO:0000256" key="1">
    <source>
        <dbReference type="ARBA" id="ARBA00011738"/>
    </source>
</evidence>
<comment type="pathway">
    <text evidence="5">Amino-sugar metabolism; 1,6-anhydro-N-acetylmuramate degradation.</text>
</comment>
<proteinExistence type="inferred from homology"/>
<dbReference type="InterPro" id="IPR005488">
    <property type="entry name" value="Etherase_MurQ"/>
</dbReference>
<keyword evidence="15" id="KW-1185">Reference proteome</keyword>
<dbReference type="GO" id="GO:0097367">
    <property type="term" value="F:carbohydrate derivative binding"/>
    <property type="evidence" value="ECO:0007669"/>
    <property type="project" value="InterPro"/>
</dbReference>
<feature type="domain" description="SIS" evidence="13">
    <location>
        <begin position="56"/>
        <end position="219"/>
    </location>
</feature>
<evidence type="ECO:0000256" key="11">
    <source>
        <dbReference type="ARBA" id="ARBA00084049"/>
    </source>
</evidence>
<dbReference type="GO" id="GO:0016803">
    <property type="term" value="F:ether hydrolase activity"/>
    <property type="evidence" value="ECO:0007669"/>
    <property type="project" value="TreeGrafter"/>
</dbReference>
<dbReference type="GO" id="GO:0046348">
    <property type="term" value="P:amino sugar catabolic process"/>
    <property type="evidence" value="ECO:0007669"/>
    <property type="project" value="InterPro"/>
</dbReference>
<evidence type="ECO:0000256" key="4">
    <source>
        <dbReference type="ARBA" id="ARBA00051747"/>
    </source>
</evidence>
<evidence type="ECO:0000256" key="9">
    <source>
        <dbReference type="ARBA" id="ARBA00070061"/>
    </source>
</evidence>
<gene>
    <name evidence="12" type="primary">murQ</name>
    <name evidence="14" type="ORF">SAMN02745191_0694</name>
</gene>
<dbReference type="GO" id="GO:0009254">
    <property type="term" value="P:peptidoglycan turnover"/>
    <property type="evidence" value="ECO:0007669"/>
    <property type="project" value="TreeGrafter"/>
</dbReference>
<dbReference type="PANTHER" id="PTHR10088:SF4">
    <property type="entry name" value="GLUCOKINASE REGULATORY PROTEIN"/>
    <property type="match status" value="1"/>
</dbReference>
<name>A0A1T4KTA4_9FIRM</name>
<dbReference type="RefSeq" id="WP_078711114.1">
    <property type="nucleotide sequence ID" value="NZ_FUWY01000001.1"/>
</dbReference>
<sequence>MLDLTKLTTETRNPKTMELDCKTPLEIVTIMNEEDLNVVKGVKEVLPQVAQTIEWCANAIENGGRIIYIGAGTSGRLGLLDSVECPPTFGVSPDLVVGLIAGGEKAFIKAVEGAEDKPELGVEDLKNINCTNKDVVIGLAASGRTPYVIGALEYANNLGCKTVAVACNKNSKVGQVAQVAIEPDNGPEVLTGSTRLKSGTSQKMICNMISTGTMVRCGKVYQNLMVDVMQTNEKLVARAEKIIMEATGCTKEEAQKARIDSNGKVKTAIAMILLNCNFEEASKKLEAAKGHIREAIECK</sequence>
<dbReference type="Gene3D" id="1.10.8.1080">
    <property type="match status" value="1"/>
</dbReference>
<dbReference type="PROSITE" id="PS51464">
    <property type="entry name" value="SIS"/>
    <property type="match status" value="1"/>
</dbReference>
<comment type="function">
    <text evidence="12">Specifically catalyzes the cleavage of the D-lactyl ether substituent of MurNAc 6-phosphate, producing GlcNAc 6-phosphate and D-lactate.</text>
</comment>
<evidence type="ECO:0000256" key="8">
    <source>
        <dbReference type="ARBA" id="ARBA00067056"/>
    </source>
</evidence>
<comment type="pathway">
    <text evidence="6">Cell wall biogenesis.</text>
</comment>
<organism evidence="14 15">
    <name type="scientific">Anaerorhabdus furcosa</name>
    <dbReference type="NCBI Taxonomy" id="118967"/>
    <lineage>
        <taxon>Bacteria</taxon>
        <taxon>Bacillati</taxon>
        <taxon>Bacillota</taxon>
        <taxon>Erysipelotrichia</taxon>
        <taxon>Erysipelotrichales</taxon>
        <taxon>Erysipelotrichaceae</taxon>
        <taxon>Anaerorhabdus</taxon>
    </lineage>
</organism>
<evidence type="ECO:0000313" key="15">
    <source>
        <dbReference type="Proteomes" id="UP000243297"/>
    </source>
</evidence>
<dbReference type="PANTHER" id="PTHR10088">
    <property type="entry name" value="GLUCOKINASE REGULATORY PROTEIN"/>
    <property type="match status" value="1"/>
</dbReference>
<dbReference type="InterPro" id="IPR005486">
    <property type="entry name" value="Glucokinase_regulatory_CS"/>
</dbReference>
<dbReference type="InterPro" id="IPR040190">
    <property type="entry name" value="MURQ/GCKR"/>
</dbReference>
<dbReference type="CDD" id="cd05007">
    <property type="entry name" value="SIS_Etherase"/>
    <property type="match status" value="1"/>
</dbReference>
<dbReference type="Proteomes" id="UP000243297">
    <property type="component" value="Unassembled WGS sequence"/>
</dbReference>
<dbReference type="GO" id="GO:0097173">
    <property type="term" value="P:N-acetylmuramic acid catabolic process"/>
    <property type="evidence" value="ECO:0007669"/>
    <property type="project" value="UniProtKB-UniPathway"/>
</dbReference>
<protein>
    <recommendedName>
        <fullName evidence="9 12">N-acetylmuramic acid 6-phosphate etherase</fullName>
        <shortName evidence="12">MurNAc-6-P etherase</shortName>
        <ecNumber evidence="8 12">4.2.1.126</ecNumber>
    </recommendedName>
    <alternativeName>
        <fullName evidence="11 12">N-acetylmuramic acid 6-phosphate hydrolase</fullName>
    </alternativeName>
    <alternativeName>
        <fullName evidence="10 12">N-acetylmuramic acid 6-phosphate lyase</fullName>
    </alternativeName>
</protein>
<evidence type="ECO:0000259" key="13">
    <source>
        <dbReference type="PROSITE" id="PS51464"/>
    </source>
</evidence>
<dbReference type="STRING" id="118967.SAMN02745191_0694"/>
<evidence type="ECO:0000256" key="5">
    <source>
        <dbReference type="ARBA" id="ARBA00060595"/>
    </source>
</evidence>
<evidence type="ECO:0000256" key="2">
    <source>
        <dbReference type="ARBA" id="ARBA00023239"/>
    </source>
</evidence>
<dbReference type="OrthoDB" id="9813395at2"/>
<dbReference type="EMBL" id="FUWY01000001">
    <property type="protein sequence ID" value="SJZ45662.1"/>
    <property type="molecule type" value="Genomic_DNA"/>
</dbReference>
<dbReference type="AlphaFoldDB" id="A0A1T4KTA4"/>
<comment type="catalytic activity">
    <reaction evidence="4 12">
        <text>N-acetyl-D-muramate 6-phosphate + H2O = N-acetyl-D-glucosamine 6-phosphate + (R)-lactate</text>
        <dbReference type="Rhea" id="RHEA:26410"/>
        <dbReference type="ChEBI" id="CHEBI:15377"/>
        <dbReference type="ChEBI" id="CHEBI:16004"/>
        <dbReference type="ChEBI" id="CHEBI:57513"/>
        <dbReference type="ChEBI" id="CHEBI:58722"/>
        <dbReference type="EC" id="4.2.1.126"/>
    </reaction>
</comment>
<dbReference type="UniPathway" id="UPA00342"/>
<dbReference type="Gene3D" id="3.40.50.10490">
    <property type="entry name" value="Glucose-6-phosphate isomerase like protein, domain 1"/>
    <property type="match status" value="1"/>
</dbReference>
<dbReference type="PROSITE" id="PS01272">
    <property type="entry name" value="GCKR"/>
    <property type="match status" value="1"/>
</dbReference>
<dbReference type="InterPro" id="IPR046348">
    <property type="entry name" value="SIS_dom_sf"/>
</dbReference>
<dbReference type="InterPro" id="IPR001347">
    <property type="entry name" value="SIS_dom"/>
</dbReference>
<dbReference type="NCBIfam" id="NF003915">
    <property type="entry name" value="PRK05441.1"/>
    <property type="match status" value="1"/>
</dbReference>
<comment type="miscellaneous">
    <text evidence="12">A lyase-type mechanism (elimination/hydration) is suggested for the cleavage of the lactyl ether bond of MurNAc 6-phosphate, with the formation of an alpha,beta-unsaturated aldehyde intermediate with (E)-stereochemistry, followed by the syn addition of water to give product.</text>
</comment>
<evidence type="ECO:0000256" key="3">
    <source>
        <dbReference type="ARBA" id="ARBA00023277"/>
    </source>
</evidence>
<evidence type="ECO:0000313" key="14">
    <source>
        <dbReference type="EMBL" id="SJZ45662.1"/>
    </source>
</evidence>
<keyword evidence="2 12" id="KW-0456">Lyase</keyword>
<dbReference type="EC" id="4.2.1.126" evidence="8 12"/>
<evidence type="ECO:0000256" key="7">
    <source>
        <dbReference type="ARBA" id="ARBA00061234"/>
    </source>
</evidence>
<accession>A0A1T4KTA4</accession>
<evidence type="ECO:0000256" key="10">
    <source>
        <dbReference type="ARBA" id="ARBA00077905"/>
    </source>
</evidence>
<dbReference type="HAMAP" id="MF_00068">
    <property type="entry name" value="MurQ"/>
    <property type="match status" value="1"/>
</dbReference>
<comment type="subunit">
    <text evidence="1 12">Homodimer.</text>
</comment>
<feature type="active site" description="Proton donor" evidence="12">
    <location>
        <position position="84"/>
    </location>
</feature>
<comment type="pathway">
    <text evidence="12">Amino-sugar metabolism; N-acetylmuramate degradation.</text>
</comment>
<dbReference type="Pfam" id="PF22645">
    <property type="entry name" value="GKRP_SIS_N"/>
    <property type="match status" value="1"/>
</dbReference>
<dbReference type="GO" id="GO:0016835">
    <property type="term" value="F:carbon-oxygen lyase activity"/>
    <property type="evidence" value="ECO:0007669"/>
    <property type="project" value="UniProtKB-UniRule"/>
</dbReference>
<keyword evidence="3 12" id="KW-0119">Carbohydrate metabolism</keyword>
<evidence type="ECO:0000256" key="12">
    <source>
        <dbReference type="HAMAP-Rule" id="MF_00068"/>
    </source>
</evidence>
<dbReference type="SUPFAM" id="SSF53697">
    <property type="entry name" value="SIS domain"/>
    <property type="match status" value="1"/>
</dbReference>
<reference evidence="15" key="1">
    <citation type="submission" date="2017-02" db="EMBL/GenBank/DDBJ databases">
        <authorList>
            <person name="Varghese N."/>
            <person name="Submissions S."/>
        </authorList>
    </citation>
    <scope>NUCLEOTIDE SEQUENCE [LARGE SCALE GENOMIC DNA]</scope>
    <source>
        <strain evidence="15">ATCC 25662</strain>
    </source>
</reference>
<comment type="similarity">
    <text evidence="7 12">Belongs to the GCKR-like family. MurNAc-6-P etherase subfamily.</text>
</comment>
<evidence type="ECO:0000256" key="6">
    <source>
        <dbReference type="ARBA" id="ARBA00060672"/>
    </source>
</evidence>
<dbReference type="FunFam" id="3.40.50.10490:FF:000014">
    <property type="entry name" value="N-acetylmuramic acid 6-phosphate etherase"/>
    <property type="match status" value="1"/>
</dbReference>
<dbReference type="FunFam" id="1.10.8.1080:FF:000001">
    <property type="entry name" value="N-acetylmuramic acid 6-phosphate etherase"/>
    <property type="match status" value="1"/>
</dbReference>
<dbReference type="NCBIfam" id="TIGR00274">
    <property type="entry name" value="N-acetylmuramic acid 6-phosphate etherase"/>
    <property type="match status" value="1"/>
</dbReference>
<dbReference type="NCBIfam" id="NF009222">
    <property type="entry name" value="PRK12570.1"/>
    <property type="match status" value="1"/>
</dbReference>